<dbReference type="KEGG" id="spu:581955"/>
<evidence type="ECO:0000256" key="5">
    <source>
        <dbReference type="ARBA" id="ARBA00023136"/>
    </source>
</evidence>
<dbReference type="FunFam" id="1.10.1450.10:FF:000029">
    <property type="entry name" value="Tetraspanin"/>
    <property type="match status" value="1"/>
</dbReference>
<dbReference type="CDD" id="cd03127">
    <property type="entry name" value="tetraspanin_LEL"/>
    <property type="match status" value="1"/>
</dbReference>
<evidence type="ECO:0000256" key="6">
    <source>
        <dbReference type="RuleBase" id="RU361218"/>
    </source>
</evidence>
<reference evidence="8" key="1">
    <citation type="submission" date="2015-02" db="EMBL/GenBank/DDBJ databases">
        <title>Genome sequencing for Strongylocentrotus purpuratus.</title>
        <authorList>
            <person name="Murali S."/>
            <person name="Liu Y."/>
            <person name="Vee V."/>
            <person name="English A."/>
            <person name="Wang M."/>
            <person name="Skinner E."/>
            <person name="Han Y."/>
            <person name="Muzny D.M."/>
            <person name="Worley K.C."/>
            <person name="Gibbs R.A."/>
        </authorList>
    </citation>
    <scope>NUCLEOTIDE SEQUENCE</scope>
</reference>
<dbReference type="RefSeq" id="XP_787025.1">
    <property type="nucleotide sequence ID" value="XM_781932.5"/>
</dbReference>
<organism evidence="7 8">
    <name type="scientific">Strongylocentrotus purpuratus</name>
    <name type="common">Purple sea urchin</name>
    <dbReference type="NCBI Taxonomy" id="7668"/>
    <lineage>
        <taxon>Eukaryota</taxon>
        <taxon>Metazoa</taxon>
        <taxon>Echinodermata</taxon>
        <taxon>Eleutherozoa</taxon>
        <taxon>Echinozoa</taxon>
        <taxon>Echinoidea</taxon>
        <taxon>Euechinoidea</taxon>
        <taxon>Echinacea</taxon>
        <taxon>Camarodonta</taxon>
        <taxon>Echinidea</taxon>
        <taxon>Strongylocentrotidae</taxon>
        <taxon>Strongylocentrotus</taxon>
    </lineage>
</organism>
<dbReference type="SUPFAM" id="SSF48652">
    <property type="entry name" value="Tetraspanin"/>
    <property type="match status" value="1"/>
</dbReference>
<dbReference type="Pfam" id="PF00335">
    <property type="entry name" value="Tetraspanin"/>
    <property type="match status" value="1"/>
</dbReference>
<dbReference type="PANTHER" id="PTHR19282">
    <property type="entry name" value="TETRASPANIN"/>
    <property type="match status" value="1"/>
</dbReference>
<proteinExistence type="inferred from homology"/>
<evidence type="ECO:0000256" key="1">
    <source>
        <dbReference type="ARBA" id="ARBA00004141"/>
    </source>
</evidence>
<dbReference type="InParanoid" id="A0A7M7TGK8"/>
<dbReference type="EnsemblMetazoa" id="XM_781932">
    <property type="protein sequence ID" value="XP_787025"/>
    <property type="gene ID" value="LOC581955"/>
</dbReference>
<feature type="transmembrane region" description="Helical" evidence="6">
    <location>
        <begin position="56"/>
        <end position="79"/>
    </location>
</feature>
<feature type="transmembrane region" description="Helical" evidence="6">
    <location>
        <begin position="212"/>
        <end position="239"/>
    </location>
</feature>
<keyword evidence="3 6" id="KW-0812">Transmembrane</keyword>
<dbReference type="InterPro" id="IPR018499">
    <property type="entry name" value="Tetraspanin/Peripherin"/>
</dbReference>
<keyword evidence="5 6" id="KW-0472">Membrane</keyword>
<dbReference type="OrthoDB" id="9993879at2759"/>
<evidence type="ECO:0000313" key="8">
    <source>
        <dbReference type="Proteomes" id="UP000007110"/>
    </source>
</evidence>
<dbReference type="AlphaFoldDB" id="A0A7M7TGK8"/>
<evidence type="ECO:0000313" key="7">
    <source>
        <dbReference type="EnsemblMetazoa" id="XP_787025"/>
    </source>
</evidence>
<dbReference type="InterPro" id="IPR000301">
    <property type="entry name" value="Tetraspanin_animals"/>
</dbReference>
<dbReference type="Proteomes" id="UP000007110">
    <property type="component" value="Unassembled WGS sequence"/>
</dbReference>
<dbReference type="PIRSF" id="PIRSF002419">
    <property type="entry name" value="Tetraspanin"/>
    <property type="match status" value="1"/>
</dbReference>
<dbReference type="PANTHER" id="PTHR19282:SF519">
    <property type="entry name" value="TETRASPANIN"/>
    <property type="match status" value="1"/>
</dbReference>
<reference evidence="7" key="2">
    <citation type="submission" date="2021-01" db="UniProtKB">
        <authorList>
            <consortium name="EnsemblMetazoa"/>
        </authorList>
    </citation>
    <scope>IDENTIFICATION</scope>
</reference>
<evidence type="ECO:0000256" key="4">
    <source>
        <dbReference type="ARBA" id="ARBA00022989"/>
    </source>
</evidence>
<evidence type="ECO:0000256" key="3">
    <source>
        <dbReference type="ARBA" id="ARBA00022692"/>
    </source>
</evidence>
<dbReference type="InterPro" id="IPR008952">
    <property type="entry name" value="Tetraspanin_EC2_sf"/>
</dbReference>
<protein>
    <recommendedName>
        <fullName evidence="6">Tetraspanin</fullName>
    </recommendedName>
</protein>
<sequence>MKVLKCCSIALSAKFIMFCLSVLFWIGSAGLMYLGIEMFTYAGNIHHLASNYFLTIPASVCIGLSILFLTVGIIGLIALTREDARFLRRMFVALLMVIVILEITGAALAIAFKEEINTGIDNGLNNTMKHYNEKENYQRSMDYVQGHLDCCGSHHAEDWATTPWGHANPDMVPLSCCKDNATANCTGSLVNDQFNINHDGCQEKLYDDIKAYLVYIIIIAVLLFLLQSMALCCTCYLVCHRRDKQYQQLQTPSKRESSYGYRA</sequence>
<name>A0A7M7TGK8_STRPU</name>
<dbReference type="PRINTS" id="PR00259">
    <property type="entry name" value="TMFOUR"/>
</dbReference>
<dbReference type="FunCoup" id="A0A7M7TGK8">
    <property type="interactions" value="239"/>
</dbReference>
<keyword evidence="8" id="KW-1185">Reference proteome</keyword>
<feature type="transmembrane region" description="Helical" evidence="6">
    <location>
        <begin position="12"/>
        <end position="36"/>
    </location>
</feature>
<dbReference type="GeneID" id="581955"/>
<comment type="subcellular location">
    <subcellularLocation>
        <location evidence="1 6">Membrane</location>
        <topology evidence="1 6">Multi-pass membrane protein</topology>
    </subcellularLocation>
</comment>
<dbReference type="OMA" id="ACKENKC"/>
<dbReference type="Gene3D" id="1.10.1450.10">
    <property type="entry name" value="Tetraspanin"/>
    <property type="match status" value="1"/>
</dbReference>
<dbReference type="GO" id="GO:0005886">
    <property type="term" value="C:plasma membrane"/>
    <property type="evidence" value="ECO:0000318"/>
    <property type="project" value="GO_Central"/>
</dbReference>
<comment type="similarity">
    <text evidence="2 6">Belongs to the tetraspanin (TM4SF) family.</text>
</comment>
<keyword evidence="4 6" id="KW-1133">Transmembrane helix</keyword>
<evidence type="ECO:0000256" key="2">
    <source>
        <dbReference type="ARBA" id="ARBA00006840"/>
    </source>
</evidence>
<accession>A0A7M7TGK8</accession>
<feature type="transmembrane region" description="Helical" evidence="6">
    <location>
        <begin position="91"/>
        <end position="112"/>
    </location>
</feature>